<dbReference type="Pfam" id="PF02746">
    <property type="entry name" value="MR_MLE_N"/>
    <property type="match status" value="1"/>
</dbReference>
<dbReference type="InterPro" id="IPR036849">
    <property type="entry name" value="Enolase-like_C_sf"/>
</dbReference>
<evidence type="ECO:0000256" key="3">
    <source>
        <dbReference type="ARBA" id="ARBA00022842"/>
    </source>
</evidence>
<evidence type="ECO:0000256" key="4">
    <source>
        <dbReference type="ARBA" id="ARBA00023235"/>
    </source>
</evidence>
<dbReference type="InterPro" id="IPR018110">
    <property type="entry name" value="Mandel_Rmase/mucon_lact_enz_CS"/>
</dbReference>
<dbReference type="PROSITE" id="PS00909">
    <property type="entry name" value="MR_MLE_2"/>
    <property type="match status" value="1"/>
</dbReference>
<evidence type="ECO:0000313" key="8">
    <source>
        <dbReference type="Proteomes" id="UP001525890"/>
    </source>
</evidence>
<dbReference type="Pfam" id="PF13378">
    <property type="entry name" value="MR_MLE_C"/>
    <property type="match status" value="1"/>
</dbReference>
<evidence type="ECO:0000256" key="5">
    <source>
        <dbReference type="RuleBase" id="RU366006"/>
    </source>
</evidence>
<dbReference type="InterPro" id="IPR013342">
    <property type="entry name" value="Mandelate_racemase_C"/>
</dbReference>
<sequence>MKIEIETFTVHKRFALTISRGTTAESTNVLVKVEAEGITGWGEASPFSAGGTPQTTSEIVAALQNVAPQLEGFSPFDRQEIEAFLMTLTTEGKFPSAAQAGLDTALQDWLGKKVGLPLWQLWGLDRSRIVPTSLTIGISSPESAKIRVRHWFNLDSGRLETEAVPATQGCAIKVKLGSPAGIAADRAMFLAVQEEAPPGSAFSIDANGGWTLEDAIAMSHWLSSRGVKYLEQPLPVAAQEELRQLYRESPLPIFVDESCFTRADIIPLADRVHGINIKLMKCGGLTEAMRMIHTAHACGLQVMFGCYSDSVVANTALSHLSPLADYLDLDSHLNLIDDPFTGAIVQEGRLLPNDLPGLGVQRRAYNS</sequence>
<dbReference type="Gene3D" id="3.30.390.10">
    <property type="entry name" value="Enolase-like, N-terminal domain"/>
    <property type="match status" value="1"/>
</dbReference>
<dbReference type="PANTHER" id="PTHR48080">
    <property type="entry name" value="D-GALACTONATE DEHYDRATASE-RELATED"/>
    <property type="match status" value="1"/>
</dbReference>
<evidence type="ECO:0000256" key="2">
    <source>
        <dbReference type="ARBA" id="ARBA00022723"/>
    </source>
</evidence>
<protein>
    <recommendedName>
        <fullName evidence="5">Dipeptide epimerase</fullName>
        <ecNumber evidence="5">5.1.1.-</ecNumber>
    </recommendedName>
</protein>
<comment type="caution">
    <text evidence="7">The sequence shown here is derived from an EMBL/GenBank/DDBJ whole genome shotgun (WGS) entry which is preliminary data.</text>
</comment>
<dbReference type="SFLD" id="SFLDS00001">
    <property type="entry name" value="Enolase"/>
    <property type="match status" value="1"/>
</dbReference>
<gene>
    <name evidence="7" type="ORF">NG799_23945</name>
</gene>
<dbReference type="SUPFAM" id="SSF54826">
    <property type="entry name" value="Enolase N-terminal domain-like"/>
    <property type="match status" value="1"/>
</dbReference>
<dbReference type="InterPro" id="IPR034593">
    <property type="entry name" value="DgoD-like"/>
</dbReference>
<feature type="domain" description="Mandelate racemase/muconate lactonizing enzyme C-terminal" evidence="6">
    <location>
        <begin position="160"/>
        <end position="252"/>
    </location>
</feature>
<name>A0ABT2MX93_9CYAN</name>
<accession>A0ABT2MX93</accession>
<dbReference type="SMART" id="SM00922">
    <property type="entry name" value="MR_MLE"/>
    <property type="match status" value="1"/>
</dbReference>
<dbReference type="PANTHER" id="PTHR48080:SF3">
    <property type="entry name" value="ENOLASE SUPERFAMILY MEMBER DDB_G0284701"/>
    <property type="match status" value="1"/>
</dbReference>
<evidence type="ECO:0000256" key="1">
    <source>
        <dbReference type="ARBA" id="ARBA00008031"/>
    </source>
</evidence>
<dbReference type="CDD" id="cd03319">
    <property type="entry name" value="L-Ala-DL-Glu_epimerase"/>
    <property type="match status" value="1"/>
</dbReference>
<comment type="cofactor">
    <cofactor evidence="5">
        <name>Mg(2+)</name>
        <dbReference type="ChEBI" id="CHEBI:18420"/>
    </cofactor>
    <text evidence="5">Binds 1 Mg(2+) ion per subunit.</text>
</comment>
<dbReference type="InterPro" id="IPR029017">
    <property type="entry name" value="Enolase-like_N"/>
</dbReference>
<comment type="similarity">
    <text evidence="1 5">Belongs to the mandelate racemase/muconate lactonizing enzyme family.</text>
</comment>
<organism evidence="7 8">
    <name type="scientific">Laspinema palackyanum D2a</name>
    <dbReference type="NCBI Taxonomy" id="2953684"/>
    <lineage>
        <taxon>Bacteria</taxon>
        <taxon>Bacillati</taxon>
        <taxon>Cyanobacteriota</taxon>
        <taxon>Cyanophyceae</taxon>
        <taxon>Oscillatoriophycideae</taxon>
        <taxon>Oscillatoriales</taxon>
        <taxon>Laspinemataceae</taxon>
        <taxon>Laspinema</taxon>
        <taxon>Laspinema palackyanum</taxon>
    </lineage>
</organism>
<dbReference type="SUPFAM" id="SSF51604">
    <property type="entry name" value="Enolase C-terminal domain-like"/>
    <property type="match status" value="1"/>
</dbReference>
<dbReference type="InterPro" id="IPR029065">
    <property type="entry name" value="Enolase_C-like"/>
</dbReference>
<dbReference type="RefSeq" id="WP_368008841.1">
    <property type="nucleotide sequence ID" value="NZ_JAMXFF010000048.1"/>
</dbReference>
<dbReference type="Gene3D" id="3.20.20.120">
    <property type="entry name" value="Enolase-like C-terminal domain"/>
    <property type="match status" value="1"/>
</dbReference>
<keyword evidence="4 5" id="KW-0413">Isomerase</keyword>
<evidence type="ECO:0000259" key="6">
    <source>
        <dbReference type="SMART" id="SM00922"/>
    </source>
</evidence>
<keyword evidence="3 5" id="KW-0460">Magnesium</keyword>
<evidence type="ECO:0000313" key="7">
    <source>
        <dbReference type="EMBL" id="MCT7969373.1"/>
    </source>
</evidence>
<dbReference type="SFLD" id="SFLDG00180">
    <property type="entry name" value="muconate_cycloisomerase"/>
    <property type="match status" value="1"/>
</dbReference>
<dbReference type="Proteomes" id="UP001525890">
    <property type="component" value="Unassembled WGS sequence"/>
</dbReference>
<dbReference type="EMBL" id="JAMXFF010000048">
    <property type="protein sequence ID" value="MCT7969373.1"/>
    <property type="molecule type" value="Genomic_DNA"/>
</dbReference>
<dbReference type="InterPro" id="IPR034603">
    <property type="entry name" value="Dipeptide_epimerase"/>
</dbReference>
<dbReference type="EC" id="5.1.1.-" evidence="5"/>
<proteinExistence type="inferred from homology"/>
<keyword evidence="2 5" id="KW-0479">Metal-binding</keyword>
<reference evidence="7 8" key="1">
    <citation type="journal article" date="2022" name="Front. Microbiol.">
        <title>High genomic differentiation and limited gene flow indicate recent cryptic speciation within the genus Laspinema (cyanobacteria).</title>
        <authorList>
            <person name="Stanojkovic A."/>
            <person name="Skoupy S."/>
            <person name="Skaloud P."/>
            <person name="Dvorak P."/>
        </authorList>
    </citation>
    <scope>NUCLEOTIDE SEQUENCE [LARGE SCALE GENOMIC DNA]</scope>
    <source>
        <strain evidence="7 8">D2a</strain>
    </source>
</reference>
<dbReference type="InterPro" id="IPR013341">
    <property type="entry name" value="Mandelate_racemase_N_dom"/>
</dbReference>
<keyword evidence="8" id="KW-1185">Reference proteome</keyword>